<accession>A0ABN1EBW0</accession>
<organism evidence="2 3">
    <name type="scientific">Saccharopolyspora erythraea</name>
    <name type="common">Streptomyces erythraeus</name>
    <dbReference type="NCBI Taxonomy" id="1836"/>
    <lineage>
        <taxon>Bacteria</taxon>
        <taxon>Bacillati</taxon>
        <taxon>Actinomycetota</taxon>
        <taxon>Actinomycetes</taxon>
        <taxon>Pseudonocardiales</taxon>
        <taxon>Pseudonocardiaceae</taxon>
        <taxon>Saccharopolyspora</taxon>
    </lineage>
</organism>
<keyword evidence="3" id="KW-1185">Reference proteome</keyword>
<reference evidence="2 3" key="1">
    <citation type="journal article" date="2019" name="Int. J. Syst. Evol. Microbiol.">
        <title>The Global Catalogue of Microorganisms (GCM) 10K type strain sequencing project: providing services to taxonomists for standard genome sequencing and annotation.</title>
        <authorList>
            <consortium name="The Broad Institute Genomics Platform"/>
            <consortium name="The Broad Institute Genome Sequencing Center for Infectious Disease"/>
            <person name="Wu L."/>
            <person name="Ma J."/>
        </authorList>
    </citation>
    <scope>NUCLEOTIDE SEQUENCE [LARGE SCALE GENOMIC DNA]</scope>
    <source>
        <strain evidence="2 3">JCM 10303</strain>
    </source>
</reference>
<evidence type="ECO:0000313" key="2">
    <source>
        <dbReference type="EMBL" id="GAA0563395.1"/>
    </source>
</evidence>
<evidence type="ECO:0000313" key="3">
    <source>
        <dbReference type="Proteomes" id="UP001500729"/>
    </source>
</evidence>
<feature type="region of interest" description="Disordered" evidence="1">
    <location>
        <begin position="62"/>
        <end position="89"/>
    </location>
</feature>
<sequence length="107" mass="11507">MHGPIAVRGGVEFPPNSMRACARMWPRNECLGPSSGESYRARSSSSRSRALSYCEAESVVSGDRRRRVERPGPQGDRTRRARSAWRAGPGASLGTGAVVDIDGAYLA</sequence>
<protein>
    <submittedName>
        <fullName evidence="2">Uncharacterized protein</fullName>
    </submittedName>
</protein>
<proteinExistence type="predicted"/>
<dbReference type="EMBL" id="BAAAGS010000103">
    <property type="protein sequence ID" value="GAA0563395.1"/>
    <property type="molecule type" value="Genomic_DNA"/>
</dbReference>
<dbReference type="Proteomes" id="UP001500729">
    <property type="component" value="Unassembled WGS sequence"/>
</dbReference>
<name>A0ABN1EBW0_SACER</name>
<comment type="caution">
    <text evidence="2">The sequence shown here is derived from an EMBL/GenBank/DDBJ whole genome shotgun (WGS) entry which is preliminary data.</text>
</comment>
<evidence type="ECO:0000256" key="1">
    <source>
        <dbReference type="SAM" id="MobiDB-lite"/>
    </source>
</evidence>
<gene>
    <name evidence="2" type="ORF">GCM10009533_69660</name>
</gene>